<evidence type="ECO:0000313" key="2">
    <source>
        <dbReference type="Proteomes" id="UP000230556"/>
    </source>
</evidence>
<dbReference type="EMBL" id="PFFO01000005">
    <property type="protein sequence ID" value="PIW08699.1"/>
    <property type="molecule type" value="Genomic_DNA"/>
</dbReference>
<protein>
    <submittedName>
        <fullName evidence="1">Metallo-beta-lactamase</fullName>
    </submittedName>
</protein>
<dbReference type="AlphaFoldDB" id="A0A2M7FRX2"/>
<organism evidence="1 2">
    <name type="scientific">Candidatus Collierbacteria bacterium CG17_big_fil_post_rev_8_21_14_2_50_45_7</name>
    <dbReference type="NCBI Taxonomy" id="1974536"/>
    <lineage>
        <taxon>Bacteria</taxon>
        <taxon>Candidatus Collieribacteriota</taxon>
    </lineage>
</organism>
<gene>
    <name evidence="1" type="ORF">COW38_00125</name>
</gene>
<name>A0A2M7FRX2_9BACT</name>
<reference evidence="2" key="1">
    <citation type="submission" date="2017-09" db="EMBL/GenBank/DDBJ databases">
        <title>Depth-based differentiation of microbial function through sediment-hosted aquifers and enrichment of novel symbionts in the deep terrestrial subsurface.</title>
        <authorList>
            <person name="Probst A.J."/>
            <person name="Ladd B."/>
            <person name="Jarett J.K."/>
            <person name="Geller-Mcgrath D.E."/>
            <person name="Sieber C.M.K."/>
            <person name="Emerson J.B."/>
            <person name="Anantharaman K."/>
            <person name="Thomas B.C."/>
            <person name="Malmstrom R."/>
            <person name="Stieglmeier M."/>
            <person name="Klingl A."/>
            <person name="Woyke T."/>
            <person name="Ryan C.M."/>
            <person name="Banfield J.F."/>
        </authorList>
    </citation>
    <scope>NUCLEOTIDE SEQUENCE [LARGE SCALE GENOMIC DNA]</scope>
</reference>
<feature type="non-terminal residue" evidence="1">
    <location>
        <position position="1"/>
    </location>
</feature>
<comment type="caution">
    <text evidence="1">The sequence shown here is derived from an EMBL/GenBank/DDBJ whole genome shotgun (WGS) entry which is preliminary data.</text>
</comment>
<dbReference type="InterPro" id="IPR036866">
    <property type="entry name" value="RibonucZ/Hydroxyglut_hydro"/>
</dbReference>
<dbReference type="Gene3D" id="3.60.15.10">
    <property type="entry name" value="Ribonuclease Z/Hydroxyacylglutathione hydrolase-like"/>
    <property type="match status" value="1"/>
</dbReference>
<sequence length="49" mass="5512">WVYESDNDIFIVDCGMGFPDEGVSGVDLTIPDITYLRDKQSKIRGFVVT</sequence>
<accession>A0A2M7FRX2</accession>
<dbReference type="Proteomes" id="UP000230556">
    <property type="component" value="Unassembled WGS sequence"/>
</dbReference>
<feature type="non-terminal residue" evidence="1">
    <location>
        <position position="49"/>
    </location>
</feature>
<evidence type="ECO:0000313" key="1">
    <source>
        <dbReference type="EMBL" id="PIW08699.1"/>
    </source>
</evidence>
<proteinExistence type="predicted"/>